<feature type="compositionally biased region" description="Polar residues" evidence="1">
    <location>
        <begin position="378"/>
        <end position="391"/>
    </location>
</feature>
<feature type="region of interest" description="Disordered" evidence="1">
    <location>
        <begin position="369"/>
        <end position="391"/>
    </location>
</feature>
<feature type="compositionally biased region" description="Basic and acidic residues" evidence="1">
    <location>
        <begin position="410"/>
        <end position="421"/>
    </location>
</feature>
<protein>
    <submittedName>
        <fullName evidence="2">Uncharacterized protein</fullName>
    </submittedName>
</protein>
<dbReference type="Proteomes" id="UP001642483">
    <property type="component" value="Unassembled WGS sequence"/>
</dbReference>
<evidence type="ECO:0000256" key="1">
    <source>
        <dbReference type="SAM" id="MobiDB-lite"/>
    </source>
</evidence>
<dbReference type="EMBL" id="CAWYQH010000097">
    <property type="protein sequence ID" value="CAK8684366.1"/>
    <property type="molecule type" value="Genomic_DNA"/>
</dbReference>
<proteinExistence type="predicted"/>
<feature type="region of interest" description="Disordered" evidence="1">
    <location>
        <begin position="114"/>
        <end position="155"/>
    </location>
</feature>
<feature type="region of interest" description="Disordered" evidence="1">
    <location>
        <begin position="410"/>
        <end position="494"/>
    </location>
</feature>
<feature type="compositionally biased region" description="Polar residues" evidence="1">
    <location>
        <begin position="133"/>
        <end position="142"/>
    </location>
</feature>
<comment type="caution">
    <text evidence="2">The sequence shown here is derived from an EMBL/GenBank/DDBJ whole genome shotgun (WGS) entry which is preliminary data.</text>
</comment>
<name>A0ABP0FXP1_CLALP</name>
<accession>A0ABP0FXP1</accession>
<organism evidence="2 3">
    <name type="scientific">Clavelina lepadiformis</name>
    <name type="common">Light-bulb sea squirt</name>
    <name type="synonym">Ascidia lepadiformis</name>
    <dbReference type="NCBI Taxonomy" id="159417"/>
    <lineage>
        <taxon>Eukaryota</taxon>
        <taxon>Metazoa</taxon>
        <taxon>Chordata</taxon>
        <taxon>Tunicata</taxon>
        <taxon>Ascidiacea</taxon>
        <taxon>Aplousobranchia</taxon>
        <taxon>Clavelinidae</taxon>
        <taxon>Clavelina</taxon>
    </lineage>
</organism>
<sequence>MAGRQSPADNSDAFKLESLILGTKSVFNNSSILITPRNADAKDKSDILFGPMLIMTTDEFLAATQCLFQSHKTVKKDASTMTIAVETCDVGASTTEVDCQCCRSIAELETYTKDKQVQTESIEGSDPGDRKTSGPNASQPTASHERDKNDTSCNSADIVTDELPYIKEEISKVLDKQTTDCEKAEGTMKSYIDDVAENNSKEKQEITIRQASSESCLDDVSKVLRSVPTHIRCLYLSRCILRYAWGKTSLTRLSPLEYLYTYLNLLYDFTNTVASGRLNYVNDLTRKYLGHIRSLILDFIGGHGQRNRRIDVILFDLEVLKAVRRLNNWDFEQAAEQVRRRQAQLDGTHPEAFSNQTFEESFEYNSYGDASADYDNPGGNSTSTELQEPGSHSLTMTEDFIAVNQEGQHFRKTSELKSDRRPQKRFTQPLMGKPCKKRKFGNGRSPSAGFQNSRVNRNVQNGHKTNNKRGDQYNNHPYSLNNGRYRNGGNNNNN</sequence>
<evidence type="ECO:0000313" key="2">
    <source>
        <dbReference type="EMBL" id="CAK8684366.1"/>
    </source>
</evidence>
<evidence type="ECO:0000313" key="3">
    <source>
        <dbReference type="Proteomes" id="UP001642483"/>
    </source>
</evidence>
<keyword evidence="3" id="KW-1185">Reference proteome</keyword>
<gene>
    <name evidence="2" type="ORF">CVLEPA_LOCUS15353</name>
</gene>
<feature type="compositionally biased region" description="Polar residues" evidence="1">
    <location>
        <begin position="444"/>
        <end position="464"/>
    </location>
</feature>
<reference evidence="2 3" key="1">
    <citation type="submission" date="2024-02" db="EMBL/GenBank/DDBJ databases">
        <authorList>
            <person name="Daric V."/>
            <person name="Darras S."/>
        </authorList>
    </citation>
    <scope>NUCLEOTIDE SEQUENCE [LARGE SCALE GENOMIC DNA]</scope>
</reference>
<feature type="compositionally biased region" description="Low complexity" evidence="1">
    <location>
        <begin position="481"/>
        <end position="494"/>
    </location>
</feature>